<gene>
    <name evidence="1" type="ORF">FOZ62_015420</name>
</gene>
<dbReference type="AlphaFoldDB" id="A0A7J6QXF4"/>
<organism evidence="1 2">
    <name type="scientific">Perkinsus olseni</name>
    <name type="common">Perkinsus atlanticus</name>
    <dbReference type="NCBI Taxonomy" id="32597"/>
    <lineage>
        <taxon>Eukaryota</taxon>
        <taxon>Sar</taxon>
        <taxon>Alveolata</taxon>
        <taxon>Perkinsozoa</taxon>
        <taxon>Perkinsea</taxon>
        <taxon>Perkinsida</taxon>
        <taxon>Perkinsidae</taxon>
        <taxon>Perkinsus</taxon>
    </lineage>
</organism>
<reference evidence="1 2" key="1">
    <citation type="submission" date="2020-04" db="EMBL/GenBank/DDBJ databases">
        <title>Perkinsus olseni comparative genomics.</title>
        <authorList>
            <person name="Bogema D.R."/>
        </authorList>
    </citation>
    <scope>NUCLEOTIDE SEQUENCE [LARGE SCALE GENOMIC DNA]</scope>
    <source>
        <strain evidence="1">ATCC PRA-205</strain>
    </source>
</reference>
<evidence type="ECO:0000313" key="2">
    <source>
        <dbReference type="Proteomes" id="UP000574390"/>
    </source>
</evidence>
<evidence type="ECO:0000313" key="1">
    <source>
        <dbReference type="EMBL" id="KAF4712030.1"/>
    </source>
</evidence>
<comment type="caution">
    <text evidence="1">The sequence shown here is derived from an EMBL/GenBank/DDBJ whole genome shotgun (WGS) entry which is preliminary data.</text>
</comment>
<feature type="non-terminal residue" evidence="1">
    <location>
        <position position="1"/>
    </location>
</feature>
<accession>A0A7J6QXF4</accession>
<dbReference type="EMBL" id="JABANM010027006">
    <property type="protein sequence ID" value="KAF4712030.1"/>
    <property type="molecule type" value="Genomic_DNA"/>
</dbReference>
<protein>
    <submittedName>
        <fullName evidence="1">Uncharacterized protein</fullName>
    </submittedName>
</protein>
<dbReference type="Proteomes" id="UP000574390">
    <property type="component" value="Unassembled WGS sequence"/>
</dbReference>
<proteinExistence type="predicted"/>
<sequence>MHDAHSNLATILLNAWVEVVNGSYTNIFIPSRIHLGPRSGSRYSSEWWWKSVRTRSDIGVLSYPKVFVERAATAATDVLLSQRLKRGRGWWQDTSHAAVESCGEATQCSVESTSVTAAHPSRGRMTC</sequence>
<name>A0A7J6QXF4_PEROL</name>